<proteinExistence type="predicted"/>
<accession>A0A7L6AVS5</accession>
<protein>
    <recommendedName>
        <fullName evidence="3">Filamentation induced by cAMP protein Fic</fullName>
    </recommendedName>
</protein>
<dbReference type="Gene3D" id="1.10.10.10">
    <property type="entry name" value="Winged helix-like DNA-binding domain superfamily/Winged helix DNA-binding domain"/>
    <property type="match status" value="1"/>
</dbReference>
<keyword evidence="2" id="KW-1185">Reference proteome</keyword>
<organism evidence="1 2">
    <name type="scientific">Candidatus Thiothrix singaporensis</name>
    <dbReference type="NCBI Taxonomy" id="2799669"/>
    <lineage>
        <taxon>Bacteria</taxon>
        <taxon>Pseudomonadati</taxon>
        <taxon>Pseudomonadota</taxon>
        <taxon>Gammaproteobacteria</taxon>
        <taxon>Thiotrichales</taxon>
        <taxon>Thiotrichaceae</taxon>
        <taxon>Thiothrix</taxon>
    </lineage>
</organism>
<dbReference type="EMBL" id="CP059265">
    <property type="protein sequence ID" value="QLQ33264.1"/>
    <property type="molecule type" value="Genomic_DNA"/>
</dbReference>
<dbReference type="AlphaFoldDB" id="A0A7L6AVS5"/>
<sequence>MHKARVWECANRYRINERQRLVLNRMLDDFQGYMNNAKYATIAKCSGDTALRDIRSLLEWGLFIQNAGGGRSTSYRLAMAKELGEETR</sequence>
<evidence type="ECO:0000313" key="1">
    <source>
        <dbReference type="EMBL" id="QLQ33264.1"/>
    </source>
</evidence>
<evidence type="ECO:0000313" key="2">
    <source>
        <dbReference type="Proteomes" id="UP000510621"/>
    </source>
</evidence>
<name>A0A7L6AVS5_9GAMM</name>
<gene>
    <name evidence="1" type="ORF">HZT40_18555</name>
</gene>
<dbReference type="Proteomes" id="UP000510621">
    <property type="component" value="Chromosome"/>
</dbReference>
<dbReference type="KEGG" id="this:HZT40_18555"/>
<reference evidence="1" key="1">
    <citation type="submission" date="2020-06" db="EMBL/GenBank/DDBJ databases">
        <title>Analysis procedures for assessing recovery of high quality, complete, closed genomes from Nanopore long read metagenome sequencing.</title>
        <authorList>
            <person name="Bessarab I."/>
            <person name="Arumugam K."/>
            <person name="Haryono M."/>
            <person name="Liu X."/>
            <person name="Roy S."/>
            <person name="Zuniga-Montanez R.E."/>
            <person name="Qiu G."/>
            <person name="Drautz-Moses D.I."/>
            <person name="Law Y.Y."/>
            <person name="Wuertz S."/>
            <person name="Lauro F.M."/>
            <person name="Huson D.H."/>
            <person name="Williams R.B."/>
        </authorList>
    </citation>
    <scope>NUCLEOTIDE SEQUENCE [LARGE SCALE GENOMIC DNA]</scope>
    <source>
        <strain evidence="1">SSD2</strain>
    </source>
</reference>
<dbReference type="InterPro" id="IPR036388">
    <property type="entry name" value="WH-like_DNA-bd_sf"/>
</dbReference>
<evidence type="ECO:0008006" key="3">
    <source>
        <dbReference type="Google" id="ProtNLM"/>
    </source>
</evidence>